<name>A0AAF0QJK7_SOLVR</name>
<dbReference type="AlphaFoldDB" id="A0AAF0QJK7"/>
<feature type="chain" id="PRO_5042052303" evidence="1">
    <location>
        <begin position="28"/>
        <end position="138"/>
    </location>
</feature>
<dbReference type="PANTHER" id="PTHR46148:SF56">
    <property type="entry name" value="RETROTRANSPOSON PROTEIN"/>
    <property type="match status" value="1"/>
</dbReference>
<dbReference type="PANTHER" id="PTHR46148">
    <property type="entry name" value="CHROMO DOMAIN-CONTAINING PROTEIN"/>
    <property type="match status" value="1"/>
</dbReference>
<organism evidence="2 3">
    <name type="scientific">Solanum verrucosum</name>
    <dbReference type="NCBI Taxonomy" id="315347"/>
    <lineage>
        <taxon>Eukaryota</taxon>
        <taxon>Viridiplantae</taxon>
        <taxon>Streptophyta</taxon>
        <taxon>Embryophyta</taxon>
        <taxon>Tracheophyta</taxon>
        <taxon>Spermatophyta</taxon>
        <taxon>Magnoliopsida</taxon>
        <taxon>eudicotyledons</taxon>
        <taxon>Gunneridae</taxon>
        <taxon>Pentapetalae</taxon>
        <taxon>asterids</taxon>
        <taxon>lamiids</taxon>
        <taxon>Solanales</taxon>
        <taxon>Solanaceae</taxon>
        <taxon>Solanoideae</taxon>
        <taxon>Solaneae</taxon>
        <taxon>Solanum</taxon>
    </lineage>
</organism>
<dbReference type="EMBL" id="CP133615">
    <property type="protein sequence ID" value="WMV24451.1"/>
    <property type="molecule type" value="Genomic_DNA"/>
</dbReference>
<proteinExistence type="predicted"/>
<keyword evidence="3" id="KW-1185">Reference proteome</keyword>
<sequence length="138" mass="15336">MKGVMRFGDLAAVHLVFHISLLKKCVGDPSSVVPLETVAVKDSLSYEDVPIEILDRRVRRFRFSASRSRLDRFPIFSSAASVGLLGITFGPRSRVRISRVARGVTGHIRFLDKKQTTVDRLSAEAEYRELASTAAEMA</sequence>
<gene>
    <name evidence="2" type="ORF">MTR67_017836</name>
</gene>
<dbReference type="Proteomes" id="UP001234989">
    <property type="component" value="Chromosome 4"/>
</dbReference>
<accession>A0AAF0QJK7</accession>
<evidence type="ECO:0000313" key="2">
    <source>
        <dbReference type="EMBL" id="WMV24451.1"/>
    </source>
</evidence>
<protein>
    <submittedName>
        <fullName evidence="2">Uncharacterized protein</fullName>
    </submittedName>
</protein>
<keyword evidence="1" id="KW-0732">Signal</keyword>
<reference evidence="2" key="1">
    <citation type="submission" date="2023-08" db="EMBL/GenBank/DDBJ databases">
        <title>A de novo genome assembly of Solanum verrucosum Schlechtendal, a Mexican diploid species geographically isolated from the other diploid A-genome species in potato relatives.</title>
        <authorList>
            <person name="Hosaka K."/>
        </authorList>
    </citation>
    <scope>NUCLEOTIDE SEQUENCE</scope>
    <source>
        <tissue evidence="2">Young leaves</tissue>
    </source>
</reference>
<feature type="signal peptide" evidence="1">
    <location>
        <begin position="1"/>
        <end position="27"/>
    </location>
</feature>
<evidence type="ECO:0000256" key="1">
    <source>
        <dbReference type="SAM" id="SignalP"/>
    </source>
</evidence>
<evidence type="ECO:0000313" key="3">
    <source>
        <dbReference type="Proteomes" id="UP001234989"/>
    </source>
</evidence>